<dbReference type="AlphaFoldDB" id="A0A645FCD0"/>
<dbReference type="EMBL" id="VSSQ01057191">
    <property type="protein sequence ID" value="MPN10999.1"/>
    <property type="molecule type" value="Genomic_DNA"/>
</dbReference>
<sequence length="61" mass="6642">MQELIDELVDFLRGAVAQKAPDALLVDLLLARALRGAAGLSAKLNARFRQQMLLRAEIPIG</sequence>
<evidence type="ECO:0000313" key="1">
    <source>
        <dbReference type="EMBL" id="MPN10999.1"/>
    </source>
</evidence>
<reference evidence="1" key="1">
    <citation type="submission" date="2019-08" db="EMBL/GenBank/DDBJ databases">
        <authorList>
            <person name="Kucharzyk K."/>
            <person name="Murdoch R.W."/>
            <person name="Higgins S."/>
            <person name="Loffler F."/>
        </authorList>
    </citation>
    <scope>NUCLEOTIDE SEQUENCE</scope>
</reference>
<name>A0A645FCD0_9ZZZZ</name>
<protein>
    <submittedName>
        <fullName evidence="1">Uncharacterized protein</fullName>
    </submittedName>
</protein>
<proteinExistence type="predicted"/>
<gene>
    <name evidence="1" type="ORF">SDC9_158297</name>
</gene>
<organism evidence="1">
    <name type="scientific">bioreactor metagenome</name>
    <dbReference type="NCBI Taxonomy" id="1076179"/>
    <lineage>
        <taxon>unclassified sequences</taxon>
        <taxon>metagenomes</taxon>
        <taxon>ecological metagenomes</taxon>
    </lineage>
</organism>
<comment type="caution">
    <text evidence="1">The sequence shown here is derived from an EMBL/GenBank/DDBJ whole genome shotgun (WGS) entry which is preliminary data.</text>
</comment>
<accession>A0A645FCD0</accession>